<dbReference type="SUPFAM" id="SSF54862">
    <property type="entry name" value="4Fe-4S ferredoxins"/>
    <property type="match status" value="1"/>
</dbReference>
<dbReference type="STRING" id="1121421.SAMN02745123_02331"/>
<keyword evidence="1" id="KW-0479">Metal-binding</keyword>
<feature type="domain" description="4Fe-4S ferredoxin-type" evidence="4">
    <location>
        <begin position="61"/>
        <end position="90"/>
    </location>
</feature>
<dbReference type="InterPro" id="IPR017896">
    <property type="entry name" value="4Fe4S_Fe-S-bd"/>
</dbReference>
<dbReference type="AlphaFoldDB" id="A0A1M6TJN2"/>
<dbReference type="OrthoDB" id="9778602at2"/>
<evidence type="ECO:0000259" key="4">
    <source>
        <dbReference type="PROSITE" id="PS51379"/>
    </source>
</evidence>
<dbReference type="EMBL" id="FRAR01000017">
    <property type="protein sequence ID" value="SHK57116.1"/>
    <property type="molecule type" value="Genomic_DNA"/>
</dbReference>
<keyword evidence="2" id="KW-0408">Iron</keyword>
<dbReference type="InterPro" id="IPR002586">
    <property type="entry name" value="CobQ/CobB/MinD/ParA_Nub-bd_dom"/>
</dbReference>
<dbReference type="Pfam" id="PF00037">
    <property type="entry name" value="Fer4"/>
    <property type="match status" value="2"/>
</dbReference>
<evidence type="ECO:0000256" key="1">
    <source>
        <dbReference type="ARBA" id="ARBA00022723"/>
    </source>
</evidence>
<keyword evidence="3" id="KW-0411">Iron-sulfur</keyword>
<dbReference type="InterPro" id="IPR027417">
    <property type="entry name" value="P-loop_NTPase"/>
</dbReference>
<organism evidence="5 6">
    <name type="scientific">Desulforamulus aeronauticus DSM 10349</name>
    <dbReference type="NCBI Taxonomy" id="1121421"/>
    <lineage>
        <taxon>Bacteria</taxon>
        <taxon>Bacillati</taxon>
        <taxon>Bacillota</taxon>
        <taxon>Clostridia</taxon>
        <taxon>Eubacteriales</taxon>
        <taxon>Peptococcaceae</taxon>
        <taxon>Desulforamulus</taxon>
    </lineage>
</organism>
<dbReference type="Pfam" id="PF01656">
    <property type="entry name" value="CbiA"/>
    <property type="match status" value="1"/>
</dbReference>
<evidence type="ECO:0000313" key="5">
    <source>
        <dbReference type="EMBL" id="SHK57116.1"/>
    </source>
</evidence>
<dbReference type="SUPFAM" id="SSF52540">
    <property type="entry name" value="P-loop containing nucleoside triphosphate hydrolases"/>
    <property type="match status" value="1"/>
</dbReference>
<dbReference type="PANTHER" id="PTHR43063:SF1">
    <property type="entry name" value="4FE-4S CLUSTER CONTAINING PARA FAMILY ATPASE PROTEIN"/>
    <property type="match status" value="1"/>
</dbReference>
<dbReference type="InterPro" id="IPR017900">
    <property type="entry name" value="4Fe4S_Fe_S_CS"/>
</dbReference>
<protein>
    <submittedName>
        <fullName evidence="5">MinD superfamily P-loop ATPase, contains an inserted ferredoxin domain</fullName>
    </submittedName>
</protein>
<sequence>MRISIASGKGGTGKTLVATSLALSLMDQPRPVQLLDCDVEEPNAHIFFKMKQAGSQKVFLPIPKVDYDQCQYCGKCVEVCQFNAIALMKRTLVIFPDVCHSCGGCWYLCPTEALQPTPREVGAVGISQSGSFTLVSGTLKLGTHISPPVIKAVRAKEDPDSIVIIDGPPGSSCPVMTIVDGTDYCILVTEPTPFGLNDLVLAVEMLQVLGIACGVVINRDVPENDIIDRYCEDKGLPILLRIPLKTEIARAYAKGITLVESDPHWKPKFLELYQRVVREVAQ</sequence>
<evidence type="ECO:0000256" key="2">
    <source>
        <dbReference type="ARBA" id="ARBA00023004"/>
    </source>
</evidence>
<dbReference type="Proteomes" id="UP000183997">
    <property type="component" value="Unassembled WGS sequence"/>
</dbReference>
<dbReference type="PANTHER" id="PTHR43063">
    <property type="entry name" value="4FE-4S CLUSTER CONTAINING PARA FAMILY ATPASE PROTEIN"/>
    <property type="match status" value="1"/>
</dbReference>
<reference evidence="6" key="1">
    <citation type="submission" date="2016-11" db="EMBL/GenBank/DDBJ databases">
        <authorList>
            <person name="Varghese N."/>
            <person name="Submissions S."/>
        </authorList>
    </citation>
    <scope>NUCLEOTIDE SEQUENCE [LARGE SCALE GENOMIC DNA]</scope>
    <source>
        <strain evidence="6">DSM 10349</strain>
    </source>
</reference>
<gene>
    <name evidence="5" type="ORF">SAMN02745123_02331</name>
</gene>
<dbReference type="GO" id="GO:0051536">
    <property type="term" value="F:iron-sulfur cluster binding"/>
    <property type="evidence" value="ECO:0007669"/>
    <property type="project" value="UniProtKB-KW"/>
</dbReference>
<dbReference type="RefSeq" id="WP_072914490.1">
    <property type="nucleotide sequence ID" value="NZ_FRAR01000017.1"/>
</dbReference>
<dbReference type="PROSITE" id="PS00198">
    <property type="entry name" value="4FE4S_FER_1"/>
    <property type="match status" value="1"/>
</dbReference>
<name>A0A1M6TJN2_9FIRM</name>
<proteinExistence type="predicted"/>
<feature type="domain" description="4Fe-4S ferredoxin-type" evidence="4">
    <location>
        <begin position="92"/>
        <end position="119"/>
    </location>
</feature>
<evidence type="ECO:0000313" key="6">
    <source>
        <dbReference type="Proteomes" id="UP000183997"/>
    </source>
</evidence>
<dbReference type="PROSITE" id="PS51379">
    <property type="entry name" value="4FE4S_FER_2"/>
    <property type="match status" value="2"/>
</dbReference>
<dbReference type="Gene3D" id="3.40.50.300">
    <property type="entry name" value="P-loop containing nucleotide triphosphate hydrolases"/>
    <property type="match status" value="1"/>
</dbReference>
<accession>A0A1M6TJN2</accession>
<dbReference type="GO" id="GO:0046872">
    <property type="term" value="F:metal ion binding"/>
    <property type="evidence" value="ECO:0007669"/>
    <property type="project" value="UniProtKB-KW"/>
</dbReference>
<dbReference type="Gene3D" id="3.30.70.20">
    <property type="match status" value="1"/>
</dbReference>
<evidence type="ECO:0000256" key="3">
    <source>
        <dbReference type="ARBA" id="ARBA00023014"/>
    </source>
</evidence>
<keyword evidence="6" id="KW-1185">Reference proteome</keyword>